<sequence>MGVIVRVCYRPPGQDHDADKLFEELRDTCKSMALVLMGDFNLPEISWEYHRDGTTWARRLKKTLDDNLMKQILREPTQMDALLDLLLVTRVDLMSKVQFGQAQRTIGESEMPSVLKQLLPMIKSYNERTNDDYTCEDFLVLLVYIYSVVGEIESGKELDAAEEELKKALVKAICDEPEPSPLLQKITGTAHLVYYMVFPSQLEWCLLLDAA</sequence>
<reference evidence="2" key="1">
    <citation type="submission" date="2019-10" db="EMBL/GenBank/DDBJ databases">
        <authorList>
            <person name="Soares A.E.R."/>
            <person name="Aleixo A."/>
            <person name="Schneider P."/>
            <person name="Miyaki C.Y."/>
            <person name="Schneider M.P."/>
            <person name="Mello C."/>
            <person name="Vasconcelos A.T.R."/>
        </authorList>
    </citation>
    <scope>NUCLEOTIDE SEQUENCE</scope>
    <source>
        <tissue evidence="2">Muscle</tissue>
    </source>
</reference>
<dbReference type="InterPro" id="IPR036691">
    <property type="entry name" value="Endo/exonu/phosph_ase_sf"/>
</dbReference>
<dbReference type="PANTHER" id="PTHR33395">
    <property type="entry name" value="TRANSCRIPTASE, PUTATIVE-RELATED-RELATED"/>
    <property type="match status" value="1"/>
</dbReference>
<feature type="domain" description="Endonuclease/exonuclease/phosphatase" evidence="1">
    <location>
        <begin position="5"/>
        <end position="93"/>
    </location>
</feature>
<dbReference type="Pfam" id="PF14529">
    <property type="entry name" value="Exo_endo_phos_2"/>
    <property type="match status" value="1"/>
</dbReference>
<name>A0ABQ9D0Z6_9PASS</name>
<dbReference type="SUPFAM" id="SSF56219">
    <property type="entry name" value="DNase I-like"/>
    <property type="match status" value="1"/>
</dbReference>
<dbReference type="InterPro" id="IPR005135">
    <property type="entry name" value="Endo/exonuclease/phosphatase"/>
</dbReference>
<dbReference type="Proteomes" id="UP001145742">
    <property type="component" value="Unassembled WGS sequence"/>
</dbReference>
<comment type="caution">
    <text evidence="2">The sequence shown here is derived from an EMBL/GenBank/DDBJ whole genome shotgun (WGS) entry which is preliminary data.</text>
</comment>
<gene>
    <name evidence="2" type="ORF">WISP_108312</name>
</gene>
<dbReference type="PANTHER" id="PTHR33395:SF22">
    <property type="entry name" value="REVERSE TRANSCRIPTASE DOMAIN-CONTAINING PROTEIN"/>
    <property type="match status" value="1"/>
</dbReference>
<dbReference type="Gene3D" id="3.60.10.10">
    <property type="entry name" value="Endonuclease/exonuclease/phosphatase"/>
    <property type="match status" value="1"/>
</dbReference>
<protein>
    <recommendedName>
        <fullName evidence="1">Endonuclease/exonuclease/phosphatase domain-containing protein</fullName>
    </recommendedName>
</protein>
<evidence type="ECO:0000259" key="1">
    <source>
        <dbReference type="Pfam" id="PF14529"/>
    </source>
</evidence>
<organism evidence="2 3">
    <name type="scientific">Willisornis vidua</name>
    <name type="common">Xingu scale-backed antbird</name>
    <dbReference type="NCBI Taxonomy" id="1566151"/>
    <lineage>
        <taxon>Eukaryota</taxon>
        <taxon>Metazoa</taxon>
        <taxon>Chordata</taxon>
        <taxon>Craniata</taxon>
        <taxon>Vertebrata</taxon>
        <taxon>Euteleostomi</taxon>
        <taxon>Archelosauria</taxon>
        <taxon>Archosauria</taxon>
        <taxon>Dinosauria</taxon>
        <taxon>Saurischia</taxon>
        <taxon>Theropoda</taxon>
        <taxon>Coelurosauria</taxon>
        <taxon>Aves</taxon>
        <taxon>Neognathae</taxon>
        <taxon>Neoaves</taxon>
        <taxon>Telluraves</taxon>
        <taxon>Australaves</taxon>
        <taxon>Passeriformes</taxon>
        <taxon>Thamnophilidae</taxon>
        <taxon>Willisornis</taxon>
    </lineage>
</organism>
<evidence type="ECO:0000313" key="3">
    <source>
        <dbReference type="Proteomes" id="UP001145742"/>
    </source>
</evidence>
<proteinExistence type="predicted"/>
<evidence type="ECO:0000313" key="2">
    <source>
        <dbReference type="EMBL" id="KAJ7410479.1"/>
    </source>
</evidence>
<keyword evidence="3" id="KW-1185">Reference proteome</keyword>
<accession>A0ABQ9D0Z6</accession>
<dbReference type="EMBL" id="WHWB01034405">
    <property type="protein sequence ID" value="KAJ7410479.1"/>
    <property type="molecule type" value="Genomic_DNA"/>
</dbReference>